<comment type="caution">
    <text evidence="1">The sequence shown here is derived from an EMBL/GenBank/DDBJ whole genome shotgun (WGS) entry which is preliminary data.</text>
</comment>
<protein>
    <submittedName>
        <fullName evidence="1">Uncharacterized protein</fullName>
    </submittedName>
</protein>
<accession>A0ABV6MUE7</accession>
<dbReference type="RefSeq" id="WP_379794173.1">
    <property type="nucleotide sequence ID" value="NZ_JBHLUD010000007.1"/>
</dbReference>
<evidence type="ECO:0000313" key="2">
    <source>
        <dbReference type="Proteomes" id="UP001589810"/>
    </source>
</evidence>
<gene>
    <name evidence="1" type="ORF">ACFFH7_20545</name>
</gene>
<dbReference type="Proteomes" id="UP001589810">
    <property type="component" value="Unassembled WGS sequence"/>
</dbReference>
<organism evidence="1 2">
    <name type="scientific">Kutzneria chonburiensis</name>
    <dbReference type="NCBI Taxonomy" id="1483604"/>
    <lineage>
        <taxon>Bacteria</taxon>
        <taxon>Bacillati</taxon>
        <taxon>Actinomycetota</taxon>
        <taxon>Actinomycetes</taxon>
        <taxon>Pseudonocardiales</taxon>
        <taxon>Pseudonocardiaceae</taxon>
        <taxon>Kutzneria</taxon>
    </lineage>
</organism>
<reference evidence="1 2" key="1">
    <citation type="submission" date="2024-09" db="EMBL/GenBank/DDBJ databases">
        <authorList>
            <person name="Sun Q."/>
            <person name="Mori K."/>
        </authorList>
    </citation>
    <scope>NUCLEOTIDE SEQUENCE [LARGE SCALE GENOMIC DNA]</scope>
    <source>
        <strain evidence="1 2">TBRC 1432</strain>
    </source>
</reference>
<proteinExistence type="predicted"/>
<sequence>MAEPTGYDVRTASDEVLAQREHLVERICAELVRAGLPAYRYPPDSFSPPGAEVSIDRMRDDAGGGVFVQWSTSPALTRAVAGLPEGDLDDDALHEAVKSLPGADDPAVRHHEVIVRHMQAAIIGILCSAGLHAYDPVDGEAPDLVKVDLHA</sequence>
<dbReference type="EMBL" id="JBHLUD010000007">
    <property type="protein sequence ID" value="MFC0543905.1"/>
    <property type="molecule type" value="Genomic_DNA"/>
</dbReference>
<keyword evidence="2" id="KW-1185">Reference proteome</keyword>
<evidence type="ECO:0000313" key="1">
    <source>
        <dbReference type="EMBL" id="MFC0543905.1"/>
    </source>
</evidence>
<name>A0ABV6MUE7_9PSEU</name>